<protein>
    <submittedName>
        <fullName evidence="1">Calcium-binding protein</fullName>
    </submittedName>
</protein>
<dbReference type="EMBL" id="JAUTWS010000199">
    <property type="protein sequence ID" value="MDO9714263.1"/>
    <property type="molecule type" value="Genomic_DNA"/>
</dbReference>
<evidence type="ECO:0000313" key="1">
    <source>
        <dbReference type="EMBL" id="MDO9714263.1"/>
    </source>
</evidence>
<accession>A0ABT9EE56</accession>
<name>A0ABT9EE56_9PROT</name>
<organism evidence="1 2">
    <name type="scientific">Paracraurococcus lichenis</name>
    <dbReference type="NCBI Taxonomy" id="3064888"/>
    <lineage>
        <taxon>Bacteria</taxon>
        <taxon>Pseudomonadati</taxon>
        <taxon>Pseudomonadota</taxon>
        <taxon>Alphaproteobacteria</taxon>
        <taxon>Acetobacterales</taxon>
        <taxon>Roseomonadaceae</taxon>
        <taxon>Paracraurococcus</taxon>
    </lineage>
</organism>
<dbReference type="Proteomes" id="UP001243009">
    <property type="component" value="Unassembled WGS sequence"/>
</dbReference>
<dbReference type="InterPro" id="IPR020994">
    <property type="entry name" value="Uncharacterised_Ca-bd_CcbP"/>
</dbReference>
<gene>
    <name evidence="1" type="ORF">Q7A36_38585</name>
</gene>
<dbReference type="Pfam" id="PF11535">
    <property type="entry name" value="Calci_bind_CcbP"/>
    <property type="match status" value="1"/>
</dbReference>
<reference evidence="1 2" key="1">
    <citation type="submission" date="2023-08" db="EMBL/GenBank/DDBJ databases">
        <title>The draft genome sequence of Paracraurococcus sp. LOR1-02.</title>
        <authorList>
            <person name="Kingkaew E."/>
            <person name="Tanasupawat S."/>
        </authorList>
    </citation>
    <scope>NUCLEOTIDE SEQUENCE [LARGE SCALE GENOMIC DNA]</scope>
    <source>
        <strain evidence="1 2">LOR1-02</strain>
    </source>
</reference>
<sequence length="113" mass="12585">MTRRKGDEGKTVDAKRLNALIEEATVDCYDETEQETGLFTMIEDNLELPFHTRVLGLEVTVVAVEQSDDGSPVAVCRHGRETQRISLLHLPLPSPPPNGAEWIAAYCHWARNG</sequence>
<proteinExistence type="predicted"/>
<evidence type="ECO:0000313" key="2">
    <source>
        <dbReference type="Proteomes" id="UP001243009"/>
    </source>
</evidence>
<keyword evidence="2" id="KW-1185">Reference proteome</keyword>
<dbReference type="RefSeq" id="WP_305109098.1">
    <property type="nucleotide sequence ID" value="NZ_JAUTWS010000199.1"/>
</dbReference>
<comment type="caution">
    <text evidence="1">The sequence shown here is derived from an EMBL/GenBank/DDBJ whole genome shotgun (WGS) entry which is preliminary data.</text>
</comment>